<keyword evidence="2 7" id="KW-0813">Transport</keyword>
<keyword evidence="3" id="KW-1003">Cell membrane</keyword>
<name>A0AAV2VTK9_9VIBR</name>
<evidence type="ECO:0000313" key="10">
    <source>
        <dbReference type="Proteomes" id="UP000018211"/>
    </source>
</evidence>
<dbReference type="GO" id="GO:0005886">
    <property type="term" value="C:plasma membrane"/>
    <property type="evidence" value="ECO:0007669"/>
    <property type="project" value="UniProtKB-SubCell"/>
</dbReference>
<keyword evidence="9" id="KW-0762">Sugar transport</keyword>
<comment type="caution">
    <text evidence="9">The sequence shown here is derived from an EMBL/GenBank/DDBJ whole genome shotgun (WGS) entry which is preliminary data.</text>
</comment>
<evidence type="ECO:0000256" key="7">
    <source>
        <dbReference type="RuleBase" id="RU363032"/>
    </source>
</evidence>
<feature type="transmembrane region" description="Helical" evidence="7">
    <location>
        <begin position="85"/>
        <end position="106"/>
    </location>
</feature>
<evidence type="ECO:0000256" key="3">
    <source>
        <dbReference type="ARBA" id="ARBA00022475"/>
    </source>
</evidence>
<evidence type="ECO:0000259" key="8">
    <source>
        <dbReference type="PROSITE" id="PS50928"/>
    </source>
</evidence>
<feature type="transmembrane region" description="Helical" evidence="7">
    <location>
        <begin position="168"/>
        <end position="193"/>
    </location>
</feature>
<dbReference type="Gene3D" id="1.10.3720.10">
    <property type="entry name" value="MetI-like"/>
    <property type="match status" value="1"/>
</dbReference>
<dbReference type="PROSITE" id="PS50928">
    <property type="entry name" value="ABC_TM1"/>
    <property type="match status" value="1"/>
</dbReference>
<evidence type="ECO:0000256" key="2">
    <source>
        <dbReference type="ARBA" id="ARBA00022448"/>
    </source>
</evidence>
<dbReference type="EMBL" id="CAOF01000137">
    <property type="protein sequence ID" value="CCO48061.1"/>
    <property type="molecule type" value="Genomic_DNA"/>
</dbReference>
<feature type="domain" description="ABC transmembrane type-1" evidence="8">
    <location>
        <begin position="81"/>
        <end position="295"/>
    </location>
</feature>
<evidence type="ECO:0000256" key="4">
    <source>
        <dbReference type="ARBA" id="ARBA00022692"/>
    </source>
</evidence>
<feature type="transmembrane region" description="Helical" evidence="7">
    <location>
        <begin position="22"/>
        <end position="42"/>
    </location>
</feature>
<dbReference type="InterPro" id="IPR000515">
    <property type="entry name" value="MetI-like"/>
</dbReference>
<keyword evidence="5 7" id="KW-1133">Transmembrane helix</keyword>
<evidence type="ECO:0000313" key="9">
    <source>
        <dbReference type="EMBL" id="CCO48061.1"/>
    </source>
</evidence>
<dbReference type="SUPFAM" id="SSF161098">
    <property type="entry name" value="MetI-like"/>
    <property type="match status" value="1"/>
</dbReference>
<dbReference type="AlphaFoldDB" id="A0AAV2VTK9"/>
<proteinExistence type="inferred from homology"/>
<gene>
    <name evidence="9" type="ORF">VIBNISOn1_450024</name>
</gene>
<keyword evidence="4 7" id="KW-0812">Transmembrane</keyword>
<dbReference type="PANTHER" id="PTHR43005">
    <property type="entry name" value="BLR7065 PROTEIN"/>
    <property type="match status" value="1"/>
</dbReference>
<dbReference type="Pfam" id="PF00528">
    <property type="entry name" value="BPD_transp_1"/>
    <property type="match status" value="1"/>
</dbReference>
<dbReference type="GO" id="GO:0055085">
    <property type="term" value="P:transmembrane transport"/>
    <property type="evidence" value="ECO:0007669"/>
    <property type="project" value="InterPro"/>
</dbReference>
<organism evidence="9 10">
    <name type="scientific">Vibrio nigripulchritudo SOn1</name>
    <dbReference type="NCBI Taxonomy" id="1238450"/>
    <lineage>
        <taxon>Bacteria</taxon>
        <taxon>Pseudomonadati</taxon>
        <taxon>Pseudomonadota</taxon>
        <taxon>Gammaproteobacteria</taxon>
        <taxon>Vibrionales</taxon>
        <taxon>Vibrionaceae</taxon>
        <taxon>Vibrio</taxon>
    </lineage>
</organism>
<comment type="similarity">
    <text evidence="7">Belongs to the binding-protein-dependent transport system permease family.</text>
</comment>
<sequence length="307" mass="34793">MSGDFDKAPIGYRLRQQKVYEAWLYILPMALVLAFVALYPLLKNFYFSFTDAQLMEPEQASWVGFENYAFLLTDSGWWNSVWKTLYFSVVSVAFETILGLGIALILNANLPTKGIMRAVVLVPWAIPTIVSARMWEWMFHDQYGVINQLAMSLGIISEKIAWTADPEWAMTAIIFVDVWKTTPFMTLLILAGLQMLPKDIYEVAKVDNVPAWRVFWHITLPLLKPAILVAVVFRLLDALRMFDLAYVLTGSSESTITMSIFARKQMVDFQDLGFGAAASTLLFFIVALVTVGYLYVSRSSLTSKESR</sequence>
<evidence type="ECO:0000256" key="6">
    <source>
        <dbReference type="ARBA" id="ARBA00023136"/>
    </source>
</evidence>
<dbReference type="Proteomes" id="UP000018211">
    <property type="component" value="Unassembled WGS sequence"/>
</dbReference>
<dbReference type="CDD" id="cd06261">
    <property type="entry name" value="TM_PBP2"/>
    <property type="match status" value="1"/>
</dbReference>
<accession>A0AAV2VTK9</accession>
<dbReference type="RefSeq" id="WP_022612662.1">
    <property type="nucleotide sequence ID" value="NZ_LK391965.1"/>
</dbReference>
<evidence type="ECO:0000256" key="5">
    <source>
        <dbReference type="ARBA" id="ARBA00022989"/>
    </source>
</evidence>
<feature type="transmembrane region" description="Helical" evidence="7">
    <location>
        <begin position="118"/>
        <end position="135"/>
    </location>
</feature>
<evidence type="ECO:0000256" key="1">
    <source>
        <dbReference type="ARBA" id="ARBA00004651"/>
    </source>
</evidence>
<feature type="transmembrane region" description="Helical" evidence="7">
    <location>
        <begin position="214"/>
        <end position="236"/>
    </location>
</feature>
<reference evidence="9 10" key="1">
    <citation type="journal article" date="2013" name="ISME J.">
        <title>Comparative genomics of pathogenic lineages of Vibrio nigripulchritudo identifies virulence-associated traits.</title>
        <authorList>
            <person name="Goudenege D."/>
            <person name="Labreuche Y."/>
            <person name="Krin E."/>
            <person name="Ansquer D."/>
            <person name="Mangenot S."/>
            <person name="Calteau A."/>
            <person name="Medigue C."/>
            <person name="Mazel D."/>
            <person name="Polz M.F."/>
            <person name="Le Roux F."/>
        </authorList>
    </citation>
    <scope>NUCLEOTIDE SEQUENCE [LARGE SCALE GENOMIC DNA]</scope>
    <source>
        <strain evidence="9 10">SOn1</strain>
    </source>
</reference>
<keyword evidence="6 7" id="KW-0472">Membrane</keyword>
<comment type="subcellular location">
    <subcellularLocation>
        <location evidence="1 7">Cell membrane</location>
        <topology evidence="1 7">Multi-pass membrane protein</topology>
    </subcellularLocation>
</comment>
<protein>
    <submittedName>
        <fullName evidence="9">ABC-type sugar transport system,permease component</fullName>
    </submittedName>
</protein>
<dbReference type="PANTHER" id="PTHR43005:SF2">
    <property type="entry name" value="INTEGRAL MEMBRANE SUGAR TRANSPORT PROTEIN"/>
    <property type="match status" value="1"/>
</dbReference>
<feature type="transmembrane region" description="Helical" evidence="7">
    <location>
        <begin position="272"/>
        <end position="296"/>
    </location>
</feature>
<dbReference type="InterPro" id="IPR035906">
    <property type="entry name" value="MetI-like_sf"/>
</dbReference>